<dbReference type="EMBL" id="JAGSXH010000183">
    <property type="protein sequence ID" value="MBS2966709.1"/>
    <property type="molecule type" value="Genomic_DNA"/>
</dbReference>
<dbReference type="RefSeq" id="WP_211472049.1">
    <property type="nucleotide sequence ID" value="NZ_JAGSXH010000183.1"/>
</dbReference>
<sequence>MNGRVHRRARPGTRLGEGTLIAAAGYSEYGQPVQYMYGGAGTDTVWADMTYDPQTQALTDIQTT</sequence>
<evidence type="ECO:0000313" key="2">
    <source>
        <dbReference type="Proteomes" id="UP000677913"/>
    </source>
</evidence>
<gene>
    <name evidence="1" type="ORF">KGA66_26975</name>
</gene>
<reference evidence="1" key="1">
    <citation type="submission" date="2021-04" db="EMBL/GenBank/DDBJ databases">
        <title>Genome based classification of Actinospica acidithermotolerans sp. nov., an actinobacterium isolated from an Indonesian hot spring.</title>
        <authorList>
            <person name="Kusuma A.B."/>
            <person name="Putra K.E."/>
            <person name="Nafisah S."/>
            <person name="Loh J."/>
            <person name="Nouioui I."/>
            <person name="Goodfellow M."/>
        </authorList>
    </citation>
    <scope>NUCLEOTIDE SEQUENCE</scope>
    <source>
        <strain evidence="1">DSM 45618</strain>
    </source>
</reference>
<feature type="non-terminal residue" evidence="1">
    <location>
        <position position="64"/>
    </location>
</feature>
<organism evidence="1 2">
    <name type="scientific">Actinocrinis puniceicyclus</name>
    <dbReference type="NCBI Taxonomy" id="977794"/>
    <lineage>
        <taxon>Bacteria</taxon>
        <taxon>Bacillati</taxon>
        <taxon>Actinomycetota</taxon>
        <taxon>Actinomycetes</taxon>
        <taxon>Catenulisporales</taxon>
        <taxon>Actinospicaceae</taxon>
        <taxon>Actinocrinis</taxon>
    </lineage>
</organism>
<name>A0A8J7WX56_9ACTN</name>
<comment type="caution">
    <text evidence="1">The sequence shown here is derived from an EMBL/GenBank/DDBJ whole genome shotgun (WGS) entry which is preliminary data.</text>
</comment>
<accession>A0A8J7WX56</accession>
<dbReference type="Proteomes" id="UP000677913">
    <property type="component" value="Unassembled WGS sequence"/>
</dbReference>
<evidence type="ECO:0000313" key="1">
    <source>
        <dbReference type="EMBL" id="MBS2966709.1"/>
    </source>
</evidence>
<proteinExistence type="predicted"/>
<keyword evidence="2" id="KW-1185">Reference proteome</keyword>
<dbReference type="AlphaFoldDB" id="A0A8J7WX56"/>
<protein>
    <submittedName>
        <fullName evidence="1">Uncharacterized protein</fullName>
    </submittedName>
</protein>